<keyword evidence="9" id="KW-0862">Zinc</keyword>
<dbReference type="InterPro" id="IPR004584">
    <property type="entry name" value="Rad50_eukaryotes"/>
</dbReference>
<keyword evidence="18" id="KW-1185">Reference proteome</keyword>
<evidence type="ECO:0000256" key="13">
    <source>
        <dbReference type="ARBA" id="ARBA00049360"/>
    </source>
</evidence>
<reference evidence="17 18" key="1">
    <citation type="journal article" date="2023" name="BMC Biol.">
        <title>The compact genome of the sponge Oopsacas minuta (Hexactinellida) is lacking key metazoan core genes.</title>
        <authorList>
            <person name="Santini S."/>
            <person name="Schenkelaars Q."/>
            <person name="Jourda C."/>
            <person name="Duchesne M."/>
            <person name="Belahbib H."/>
            <person name="Rocher C."/>
            <person name="Selva M."/>
            <person name="Riesgo A."/>
            <person name="Vervoort M."/>
            <person name="Leys S.P."/>
            <person name="Kodjabachian L."/>
            <person name="Le Bivic A."/>
            <person name="Borchiellini C."/>
            <person name="Claverie J.M."/>
            <person name="Renard E."/>
        </authorList>
    </citation>
    <scope>NUCLEOTIDE SEQUENCE [LARGE SCALE GENOMIC DNA]</scope>
    <source>
        <strain evidence="17">SPO-2</strain>
    </source>
</reference>
<dbReference type="GO" id="GO:0046872">
    <property type="term" value="F:metal ion binding"/>
    <property type="evidence" value="ECO:0007669"/>
    <property type="project" value="UniProtKB-KW"/>
</dbReference>
<dbReference type="GO" id="GO:0016887">
    <property type="term" value="F:ATP hydrolysis activity"/>
    <property type="evidence" value="ECO:0007669"/>
    <property type="project" value="InterPro"/>
</dbReference>
<keyword evidence="5" id="KW-0158">Chromosome</keyword>
<evidence type="ECO:0000256" key="11">
    <source>
        <dbReference type="ARBA" id="ARBA00023204"/>
    </source>
</evidence>
<evidence type="ECO:0000256" key="1">
    <source>
        <dbReference type="ARBA" id="ARBA00001947"/>
    </source>
</evidence>
<sequence length="1300" mass="150496">MSSIDEMQISGVRSFHPSQESYIKFESPITIIAGQNGAGKTTIIECLRFMATGAYPPNAQGGMFLTDPKLIGRSEVKGKVMLNFRNHMGEQRGVTRMLQSTLKPRGQITFKTLDSILTKNNESISSRCTDTDKEMFRELGVSKYVLSSVIFCHQEESNWPLAECKELKTRFDNIFEITRFTKALENMKKLRSEYQEQIKVIENDLKHLTEKKQNVEDFKHELSSHEKTVSVKETEFLELEAFIEQREEDRGRNKEMLMRAQERDIQHKTKVTSRKHAQQNISSFEGKFLLIDPSGDVDMLKRQKEEHADRMSTEQRCQKSRERELKGVERERDEGEASLKELQQRLDKLDENRKSVEYHKRLLRELMDELSSIMTSTSSPLLSSPGALTRDTLSRGRSQLQLFESDLKSLTSEQEEEEGNILSWKEDLVRELAQQEQTCKIRGVEQSEAEQELLNIRKDGGFSKELEDLQDSIDIANEELISLKSSHDVIDLESNIKQLIQKKKDLEKRVPSLERENIEMEQEESTRKAVNSLKEDLESKNLSINKILSKINPDLESLFVWPPPLSELEAKLAKLKSDKEDEHKKVSSKLETLNKKLNDVRSSKNICEIQATQYQDNLNTFNSRKKELCGDQEYSQVIDDIKQEIQVEQDKMSIVSGSKQFYKECQSFVQQRNACPVCKRAFENLEILTQVLESLEKRIKHVGPSMMSQQQTQLSELGEKLENLQKLSGANDDMIKVEKSTIPGLQAEYDQLIIQEKELAQEINQLEKQAKSYQNVLDKISTLAWDVRVLNEKESERKVIESKISVESRKLKNPIASKSIEEIKQQLRKNQKEIKAFESKISEHQTSINNHKDEVRDKEQEINELTAAQLEQQKHKQNQANQLARKIELEQKLDNLNKGIKEVKLSLTPIKQRILKYENELKEKHAEYKQIVDIERSKIEQFKSLITKINEKQKEIDSASLDNSQTDYEDCVHEIEVAKSNINKLNTRLQELREIIANINNEIANSQNKNREYSDAIQLQGYQENLRVLNIEIAELASELNTNPIQKLQSSITQLESSLKQKRSKRDKLTGEIDQMKKQIAKVTRTLESDQYRDVMRVHDAKKYELKVVRLVVKDLEYSYHKLDRCMMQFHKSKIEQINAILQELWQSIYKGPDIDYIQIVADDESTASPSGRGSYNYRVVMMKGDIEMGMRGRCSTGQKVLACILIRLALAETFCSKCGIIALDEPTTNLDRRNMVSLADSLIELLDSKAKSNFQMILITHDQKFVEAFKHSEFVEHYWKLTKSDNFSKIQKLAFSDNY</sequence>
<comment type="subcellular location">
    <subcellularLocation>
        <location evidence="3">Chromosome</location>
    </subcellularLocation>
    <subcellularLocation>
        <location evidence="2">Nucleus</location>
    </subcellularLocation>
</comment>
<keyword evidence="7" id="KW-0227">DNA damage</keyword>
<keyword evidence="12" id="KW-0539">Nucleus</keyword>
<dbReference type="PANTHER" id="PTHR18867">
    <property type="entry name" value="RAD50"/>
    <property type="match status" value="1"/>
</dbReference>
<evidence type="ECO:0000256" key="15">
    <source>
        <dbReference type="SAM" id="MobiDB-lite"/>
    </source>
</evidence>
<evidence type="ECO:0000256" key="2">
    <source>
        <dbReference type="ARBA" id="ARBA00004123"/>
    </source>
</evidence>
<organism evidence="17 18">
    <name type="scientific">Oopsacas minuta</name>
    <dbReference type="NCBI Taxonomy" id="111878"/>
    <lineage>
        <taxon>Eukaryota</taxon>
        <taxon>Metazoa</taxon>
        <taxon>Porifera</taxon>
        <taxon>Hexactinellida</taxon>
        <taxon>Hexasterophora</taxon>
        <taxon>Lyssacinosida</taxon>
        <taxon>Leucopsacidae</taxon>
        <taxon>Oopsacas</taxon>
    </lineage>
</organism>
<evidence type="ECO:0000256" key="5">
    <source>
        <dbReference type="ARBA" id="ARBA00022454"/>
    </source>
</evidence>
<feature type="region of interest" description="Disordered" evidence="15">
    <location>
        <begin position="305"/>
        <end position="339"/>
    </location>
</feature>
<feature type="coiled-coil region" evidence="14">
    <location>
        <begin position="975"/>
        <end position="1086"/>
    </location>
</feature>
<name>A0AAV7JRU9_9METZ</name>
<evidence type="ECO:0000256" key="9">
    <source>
        <dbReference type="ARBA" id="ARBA00022833"/>
    </source>
</evidence>
<evidence type="ECO:0000256" key="7">
    <source>
        <dbReference type="ARBA" id="ARBA00022763"/>
    </source>
</evidence>
<evidence type="ECO:0000256" key="3">
    <source>
        <dbReference type="ARBA" id="ARBA00004286"/>
    </source>
</evidence>
<dbReference type="GO" id="GO:0000794">
    <property type="term" value="C:condensed nuclear chromosome"/>
    <property type="evidence" value="ECO:0007669"/>
    <property type="project" value="TreeGrafter"/>
</dbReference>
<dbReference type="Proteomes" id="UP001165289">
    <property type="component" value="Unassembled WGS sequence"/>
</dbReference>
<feature type="coiled-coil region" evidence="14">
    <location>
        <begin position="678"/>
        <end position="783"/>
    </location>
</feature>
<keyword evidence="10 14" id="KW-0175">Coiled coil</keyword>
<feature type="domain" description="Rad50/SbcC-type AAA" evidence="16">
    <location>
        <begin position="7"/>
        <end position="213"/>
    </location>
</feature>
<dbReference type="Gene3D" id="1.10.287.2610">
    <property type="match status" value="1"/>
</dbReference>
<comment type="similarity">
    <text evidence="4">Belongs to the SMC family. RAD50 subfamily.</text>
</comment>
<protein>
    <submittedName>
        <fullName evidence="17">DNA repair protein RAD50</fullName>
    </submittedName>
</protein>
<accession>A0AAV7JRU9</accession>
<dbReference type="EMBL" id="JAKMXF010000303">
    <property type="protein sequence ID" value="KAI6651502.1"/>
    <property type="molecule type" value="Genomic_DNA"/>
</dbReference>
<dbReference type="GO" id="GO:0007004">
    <property type="term" value="P:telomere maintenance via telomerase"/>
    <property type="evidence" value="ECO:0007669"/>
    <property type="project" value="TreeGrafter"/>
</dbReference>
<comment type="cofactor">
    <cofactor evidence="1">
        <name>Zn(2+)</name>
        <dbReference type="ChEBI" id="CHEBI:29105"/>
    </cofactor>
</comment>
<evidence type="ECO:0000256" key="10">
    <source>
        <dbReference type="ARBA" id="ARBA00023054"/>
    </source>
</evidence>
<dbReference type="GO" id="GO:0000722">
    <property type="term" value="P:telomere maintenance via recombination"/>
    <property type="evidence" value="ECO:0007669"/>
    <property type="project" value="TreeGrafter"/>
</dbReference>
<dbReference type="GO" id="GO:0003691">
    <property type="term" value="F:double-stranded telomeric DNA binding"/>
    <property type="evidence" value="ECO:0007669"/>
    <property type="project" value="TreeGrafter"/>
</dbReference>
<gene>
    <name evidence="17" type="ORF">LOD99_5110</name>
</gene>
<dbReference type="GO" id="GO:0070192">
    <property type="term" value="P:chromosome organization involved in meiotic cell cycle"/>
    <property type="evidence" value="ECO:0007669"/>
    <property type="project" value="TreeGrafter"/>
</dbReference>
<evidence type="ECO:0000256" key="6">
    <source>
        <dbReference type="ARBA" id="ARBA00022723"/>
    </source>
</evidence>
<dbReference type="GO" id="GO:0043047">
    <property type="term" value="F:single-stranded telomeric DNA binding"/>
    <property type="evidence" value="ECO:0007669"/>
    <property type="project" value="TreeGrafter"/>
</dbReference>
<dbReference type="SUPFAM" id="SSF52540">
    <property type="entry name" value="P-loop containing nucleoside triphosphate hydrolases"/>
    <property type="match status" value="1"/>
</dbReference>
<evidence type="ECO:0000313" key="18">
    <source>
        <dbReference type="Proteomes" id="UP001165289"/>
    </source>
</evidence>
<feature type="coiled-coil region" evidence="14">
    <location>
        <begin position="466"/>
        <end position="540"/>
    </location>
</feature>
<evidence type="ECO:0000256" key="12">
    <source>
        <dbReference type="ARBA" id="ARBA00023242"/>
    </source>
</evidence>
<evidence type="ECO:0000256" key="4">
    <source>
        <dbReference type="ARBA" id="ARBA00009439"/>
    </source>
</evidence>
<dbReference type="InterPro" id="IPR038729">
    <property type="entry name" value="Rad50/SbcC_AAA"/>
</dbReference>
<comment type="catalytic activity">
    <reaction evidence="13">
        <text>ATP + H2O = ADP + phosphate + H(+)</text>
        <dbReference type="Rhea" id="RHEA:13065"/>
        <dbReference type="ChEBI" id="CHEBI:15377"/>
        <dbReference type="ChEBI" id="CHEBI:15378"/>
        <dbReference type="ChEBI" id="CHEBI:30616"/>
        <dbReference type="ChEBI" id="CHEBI:43474"/>
        <dbReference type="ChEBI" id="CHEBI:456216"/>
    </reaction>
</comment>
<dbReference type="Gene3D" id="3.40.50.300">
    <property type="entry name" value="P-loop containing nucleotide triphosphate hydrolases"/>
    <property type="match status" value="2"/>
</dbReference>
<dbReference type="GO" id="GO:0051880">
    <property type="term" value="F:G-quadruplex DNA binding"/>
    <property type="evidence" value="ECO:0007669"/>
    <property type="project" value="TreeGrafter"/>
</dbReference>
<evidence type="ECO:0000313" key="17">
    <source>
        <dbReference type="EMBL" id="KAI6651502.1"/>
    </source>
</evidence>
<dbReference type="Pfam" id="PF13476">
    <property type="entry name" value="AAA_23"/>
    <property type="match status" value="1"/>
</dbReference>
<dbReference type="GO" id="GO:0030870">
    <property type="term" value="C:Mre11 complex"/>
    <property type="evidence" value="ECO:0007669"/>
    <property type="project" value="InterPro"/>
</dbReference>
<evidence type="ECO:0000259" key="16">
    <source>
        <dbReference type="Pfam" id="PF13476"/>
    </source>
</evidence>
<dbReference type="GO" id="GO:0006302">
    <property type="term" value="P:double-strand break repair"/>
    <property type="evidence" value="ECO:0007669"/>
    <property type="project" value="InterPro"/>
</dbReference>
<keyword evidence="11" id="KW-0234">DNA repair</keyword>
<keyword evidence="8" id="KW-0378">Hydrolase</keyword>
<proteinExistence type="inferred from homology"/>
<evidence type="ECO:0000256" key="8">
    <source>
        <dbReference type="ARBA" id="ARBA00022801"/>
    </source>
</evidence>
<comment type="caution">
    <text evidence="17">The sequence shown here is derived from an EMBL/GenBank/DDBJ whole genome shotgun (WGS) entry which is preliminary data.</text>
</comment>
<dbReference type="NCBIfam" id="TIGR00606">
    <property type="entry name" value="rad50"/>
    <property type="match status" value="1"/>
</dbReference>
<feature type="coiled-coil region" evidence="14">
    <location>
        <begin position="565"/>
        <end position="596"/>
    </location>
</feature>
<feature type="coiled-coil region" evidence="14">
    <location>
        <begin position="820"/>
        <end position="906"/>
    </location>
</feature>
<feature type="coiled-coil region" evidence="14">
    <location>
        <begin position="177"/>
        <end position="228"/>
    </location>
</feature>
<keyword evidence="6" id="KW-0479">Metal-binding</keyword>
<evidence type="ECO:0000256" key="14">
    <source>
        <dbReference type="SAM" id="Coils"/>
    </source>
</evidence>
<dbReference type="InterPro" id="IPR027417">
    <property type="entry name" value="P-loop_NTPase"/>
</dbReference>
<dbReference type="PANTHER" id="PTHR18867:SF12">
    <property type="entry name" value="DNA REPAIR PROTEIN RAD50"/>
    <property type="match status" value="1"/>
</dbReference>